<evidence type="ECO:0000313" key="2">
    <source>
        <dbReference type="EMBL" id="KAH7138840.1"/>
    </source>
</evidence>
<protein>
    <submittedName>
        <fullName evidence="2">Acyl-CoA N-acyltransferase</fullName>
    </submittedName>
</protein>
<reference evidence="2" key="1">
    <citation type="journal article" date="2021" name="Nat. Commun.">
        <title>Genetic determinants of endophytism in the Arabidopsis root mycobiome.</title>
        <authorList>
            <person name="Mesny F."/>
            <person name="Miyauchi S."/>
            <person name="Thiergart T."/>
            <person name="Pickel B."/>
            <person name="Atanasova L."/>
            <person name="Karlsson M."/>
            <person name="Huettel B."/>
            <person name="Barry K.W."/>
            <person name="Haridas S."/>
            <person name="Chen C."/>
            <person name="Bauer D."/>
            <person name="Andreopoulos W."/>
            <person name="Pangilinan J."/>
            <person name="LaButti K."/>
            <person name="Riley R."/>
            <person name="Lipzen A."/>
            <person name="Clum A."/>
            <person name="Drula E."/>
            <person name="Henrissat B."/>
            <person name="Kohler A."/>
            <person name="Grigoriev I.V."/>
            <person name="Martin F.M."/>
            <person name="Hacquard S."/>
        </authorList>
    </citation>
    <scope>NUCLEOTIDE SEQUENCE</scope>
    <source>
        <strain evidence="2">MPI-CAGE-CH-0243</strain>
    </source>
</reference>
<feature type="domain" description="N-acetyltransferase" evidence="1">
    <location>
        <begin position="34"/>
        <end position="187"/>
    </location>
</feature>
<accession>A0A9P9EIG6</accession>
<proteinExistence type="predicted"/>
<dbReference type="InterPro" id="IPR051531">
    <property type="entry name" value="N-acetyltransferase"/>
</dbReference>
<dbReference type="InterPro" id="IPR000182">
    <property type="entry name" value="GNAT_dom"/>
</dbReference>
<evidence type="ECO:0000313" key="3">
    <source>
        <dbReference type="Proteomes" id="UP000700596"/>
    </source>
</evidence>
<comment type="caution">
    <text evidence="2">The sequence shown here is derived from an EMBL/GenBank/DDBJ whole genome shotgun (WGS) entry which is preliminary data.</text>
</comment>
<dbReference type="AlphaFoldDB" id="A0A9P9EIG6"/>
<dbReference type="EMBL" id="JAGMWT010000001">
    <property type="protein sequence ID" value="KAH7138840.1"/>
    <property type="molecule type" value="Genomic_DNA"/>
</dbReference>
<dbReference type="Proteomes" id="UP000700596">
    <property type="component" value="Unassembled WGS sequence"/>
</dbReference>
<dbReference type="PANTHER" id="PTHR43792:SF16">
    <property type="entry name" value="N-ACETYLTRANSFERASE DOMAIN-CONTAINING PROTEIN"/>
    <property type="match status" value="1"/>
</dbReference>
<keyword evidence="3" id="KW-1185">Reference proteome</keyword>
<dbReference type="InterPro" id="IPR016181">
    <property type="entry name" value="Acyl_CoA_acyltransferase"/>
</dbReference>
<dbReference type="PANTHER" id="PTHR43792">
    <property type="entry name" value="GNAT FAMILY, PUTATIVE (AFU_ORTHOLOGUE AFUA_3G00765)-RELATED-RELATED"/>
    <property type="match status" value="1"/>
</dbReference>
<dbReference type="SUPFAM" id="SSF55729">
    <property type="entry name" value="Acyl-CoA N-acyltransferases (Nat)"/>
    <property type="match status" value="1"/>
</dbReference>
<sequence>MSEFDFHITTPRLYLSYAQPTDAICDWTVEYGNGTIADRETARKRIVSGHEKLVKTGYGRYLISLRPSTESGDNESAVEKNDVPFSVRSSSLTHIGMVTMQLDRFPGAPSIPDLGFSLLDRFQNRGYASEAARALMKYFEEEKGVTEISGLTEPGNENAKKIFRRLGFEDRGLRDVEGVVEGKQPLRLSVWTFGATKTLEEYKLGKEI</sequence>
<dbReference type="PROSITE" id="PS51186">
    <property type="entry name" value="GNAT"/>
    <property type="match status" value="1"/>
</dbReference>
<dbReference type="Gene3D" id="3.40.630.30">
    <property type="match status" value="1"/>
</dbReference>
<dbReference type="OrthoDB" id="630895at2759"/>
<name>A0A9P9EIG6_9PLEO</name>
<organism evidence="2 3">
    <name type="scientific">Dendryphion nanum</name>
    <dbReference type="NCBI Taxonomy" id="256645"/>
    <lineage>
        <taxon>Eukaryota</taxon>
        <taxon>Fungi</taxon>
        <taxon>Dikarya</taxon>
        <taxon>Ascomycota</taxon>
        <taxon>Pezizomycotina</taxon>
        <taxon>Dothideomycetes</taxon>
        <taxon>Pleosporomycetidae</taxon>
        <taxon>Pleosporales</taxon>
        <taxon>Torulaceae</taxon>
        <taxon>Dendryphion</taxon>
    </lineage>
</organism>
<gene>
    <name evidence="2" type="ORF">B0J11DRAFT_515441</name>
</gene>
<dbReference type="Pfam" id="PF13302">
    <property type="entry name" value="Acetyltransf_3"/>
    <property type="match status" value="1"/>
</dbReference>
<evidence type="ECO:0000259" key="1">
    <source>
        <dbReference type="PROSITE" id="PS51186"/>
    </source>
</evidence>
<dbReference type="GO" id="GO:0016747">
    <property type="term" value="F:acyltransferase activity, transferring groups other than amino-acyl groups"/>
    <property type="evidence" value="ECO:0007669"/>
    <property type="project" value="InterPro"/>
</dbReference>